<dbReference type="GO" id="GO:0004066">
    <property type="term" value="F:asparagine synthase (glutamine-hydrolyzing) activity"/>
    <property type="evidence" value="ECO:0007669"/>
    <property type="project" value="UniProtKB-EC"/>
</dbReference>
<sequence>MCGIAGITNKKLAKQELIGKMTAVIAHRGPDDDGFYTDEYVALGMRRLAIIDLVKGDQPISSDDGRYLIFFNGEIYNYKEIKKELSDYLWKTDSDTEVILAGFVKWGPDVLKKLRGMFAFCVYDTIEKKVFLARDFFGIKPLYYLKQDGRILAYSSEIKSFLELPDFKAEVNDIAVYNYLSYQYNPLEETFFKNVFKLPPAHYLTIDLMTGEWQKKRYWQFKFSPDKSLDELETKKEILEFMKDSVAHHLIADVPVGSFLSGGIDSSIIATLMQKIRGEKKIKTFTVGFKTISEGAEAKETSEPLGTDHTEISVGEKEYFETLPKAVWHFDEPVADPSAIGLYFLAREARKSVTVVLSGEGADELFGGYNIYLEPFARRRLALLPKGVLKFLSKLPLRGRNYAERALQKIEDTYIGNASIFKQSEISKLWKGGSEARYQLSDLYEEAKSLSDSAKMQYIDINTWLVGDILAKADKMTMAHSLELRVPFLDSFVATLASKLPDKFKWRNGATKYILREAFKNILPESTRRRKKLGFPVPVAEWLGVEQLKEILSCRYIQTHFDQSEIEKLFENTRKNARKIYLLLMLALWYNVYIK</sequence>
<evidence type="ECO:0000256" key="9">
    <source>
        <dbReference type="PIRSR" id="PIRSR001589-2"/>
    </source>
</evidence>
<feature type="active site" description="For GATase activity" evidence="8">
    <location>
        <position position="2"/>
    </location>
</feature>
<evidence type="ECO:0000256" key="2">
    <source>
        <dbReference type="ARBA" id="ARBA00005752"/>
    </source>
</evidence>
<keyword evidence="6 8" id="KW-0315">Glutamine amidotransferase</keyword>
<dbReference type="GO" id="GO:0006529">
    <property type="term" value="P:asparagine biosynthetic process"/>
    <property type="evidence" value="ECO:0007669"/>
    <property type="project" value="UniProtKB-KW"/>
</dbReference>
<proteinExistence type="inferred from homology"/>
<keyword evidence="4 9" id="KW-0547">Nucleotide-binding</keyword>
<dbReference type="GO" id="GO:0005829">
    <property type="term" value="C:cytosol"/>
    <property type="evidence" value="ECO:0007669"/>
    <property type="project" value="TreeGrafter"/>
</dbReference>
<protein>
    <recommendedName>
        <fullName evidence="3">asparagine synthase (glutamine-hydrolyzing)</fullName>
        <ecNumber evidence="3">6.3.5.4</ecNumber>
    </recommendedName>
</protein>
<evidence type="ECO:0000256" key="3">
    <source>
        <dbReference type="ARBA" id="ARBA00012737"/>
    </source>
</evidence>
<dbReference type="PANTHER" id="PTHR43284">
    <property type="entry name" value="ASPARAGINE SYNTHETASE (GLUTAMINE-HYDROLYZING)"/>
    <property type="match status" value="1"/>
</dbReference>
<dbReference type="PIRSF" id="PIRSF001589">
    <property type="entry name" value="Asn_synthetase_glu-h"/>
    <property type="match status" value="1"/>
</dbReference>
<keyword evidence="8" id="KW-0028">Amino-acid biosynthesis</keyword>
<dbReference type="CDD" id="cd01991">
    <property type="entry name" value="Asn_synthase_B_C"/>
    <property type="match status" value="1"/>
</dbReference>
<evidence type="ECO:0000256" key="8">
    <source>
        <dbReference type="PIRSR" id="PIRSR001589-1"/>
    </source>
</evidence>
<evidence type="ECO:0000256" key="7">
    <source>
        <dbReference type="ARBA" id="ARBA00048741"/>
    </source>
</evidence>
<evidence type="ECO:0000256" key="5">
    <source>
        <dbReference type="ARBA" id="ARBA00022840"/>
    </source>
</evidence>
<feature type="binding site" evidence="9">
    <location>
        <begin position="358"/>
        <end position="359"/>
    </location>
    <ligand>
        <name>ATP</name>
        <dbReference type="ChEBI" id="CHEBI:30616"/>
    </ligand>
</feature>
<dbReference type="Gene3D" id="3.40.50.620">
    <property type="entry name" value="HUPs"/>
    <property type="match status" value="1"/>
</dbReference>
<comment type="caution">
    <text evidence="12">The sequence shown here is derived from an EMBL/GenBank/DDBJ whole genome shotgun (WGS) entry which is preliminary data.</text>
</comment>
<organism evidence="12 13">
    <name type="scientific">Candidatus Zambryskibacteria bacterium RIFCSPHIGHO2_02_FULL_43_37</name>
    <dbReference type="NCBI Taxonomy" id="1802749"/>
    <lineage>
        <taxon>Bacteria</taxon>
        <taxon>Candidatus Zambryskiibacteriota</taxon>
    </lineage>
</organism>
<evidence type="ECO:0000259" key="11">
    <source>
        <dbReference type="PROSITE" id="PS51278"/>
    </source>
</evidence>
<evidence type="ECO:0000256" key="1">
    <source>
        <dbReference type="ARBA" id="ARBA00005187"/>
    </source>
</evidence>
<dbReference type="InterPro" id="IPR033738">
    <property type="entry name" value="AsnB_N"/>
</dbReference>
<dbReference type="Proteomes" id="UP000177279">
    <property type="component" value="Unassembled WGS sequence"/>
</dbReference>
<dbReference type="CDD" id="cd00712">
    <property type="entry name" value="AsnB"/>
    <property type="match status" value="1"/>
</dbReference>
<feature type="binding site" evidence="9">
    <location>
        <position position="95"/>
    </location>
    <ligand>
        <name>L-glutamine</name>
        <dbReference type="ChEBI" id="CHEBI:58359"/>
    </ligand>
</feature>
<dbReference type="SUPFAM" id="SSF56235">
    <property type="entry name" value="N-terminal nucleophile aminohydrolases (Ntn hydrolases)"/>
    <property type="match status" value="1"/>
</dbReference>
<dbReference type="SUPFAM" id="SSF52402">
    <property type="entry name" value="Adenine nucleotide alpha hydrolases-like"/>
    <property type="match status" value="1"/>
</dbReference>
<reference evidence="12 13" key="1">
    <citation type="journal article" date="2016" name="Nat. Commun.">
        <title>Thousands of microbial genomes shed light on interconnected biogeochemical processes in an aquifer system.</title>
        <authorList>
            <person name="Anantharaman K."/>
            <person name="Brown C.T."/>
            <person name="Hug L.A."/>
            <person name="Sharon I."/>
            <person name="Castelle C.J."/>
            <person name="Probst A.J."/>
            <person name="Thomas B.C."/>
            <person name="Singh A."/>
            <person name="Wilkins M.J."/>
            <person name="Karaoz U."/>
            <person name="Brodie E.L."/>
            <person name="Williams K.H."/>
            <person name="Hubbard S.S."/>
            <person name="Banfield J.F."/>
        </authorList>
    </citation>
    <scope>NUCLEOTIDE SEQUENCE [LARGE SCALE GENOMIC DNA]</scope>
</reference>
<comment type="catalytic activity">
    <reaction evidence="7">
        <text>L-aspartate + L-glutamine + ATP + H2O = L-asparagine + L-glutamate + AMP + diphosphate + H(+)</text>
        <dbReference type="Rhea" id="RHEA:12228"/>
        <dbReference type="ChEBI" id="CHEBI:15377"/>
        <dbReference type="ChEBI" id="CHEBI:15378"/>
        <dbReference type="ChEBI" id="CHEBI:29985"/>
        <dbReference type="ChEBI" id="CHEBI:29991"/>
        <dbReference type="ChEBI" id="CHEBI:30616"/>
        <dbReference type="ChEBI" id="CHEBI:33019"/>
        <dbReference type="ChEBI" id="CHEBI:58048"/>
        <dbReference type="ChEBI" id="CHEBI:58359"/>
        <dbReference type="ChEBI" id="CHEBI:456215"/>
        <dbReference type="EC" id="6.3.5.4"/>
    </reaction>
</comment>
<comment type="pathway">
    <text evidence="1">Amino-acid biosynthesis; L-asparagine biosynthesis; L-asparagine from L-aspartate (L-Gln route): step 1/1.</text>
</comment>
<evidence type="ECO:0000313" key="12">
    <source>
        <dbReference type="EMBL" id="OHA96562.1"/>
    </source>
</evidence>
<dbReference type="EC" id="6.3.5.4" evidence="3"/>
<dbReference type="Pfam" id="PF13537">
    <property type="entry name" value="GATase_7"/>
    <property type="match status" value="1"/>
</dbReference>
<dbReference type="NCBIfam" id="TIGR01536">
    <property type="entry name" value="asn_synth_AEB"/>
    <property type="match status" value="1"/>
</dbReference>
<dbReference type="EMBL" id="MHVS01000005">
    <property type="protein sequence ID" value="OHA96562.1"/>
    <property type="molecule type" value="Genomic_DNA"/>
</dbReference>
<evidence type="ECO:0000256" key="4">
    <source>
        <dbReference type="ARBA" id="ARBA00022741"/>
    </source>
</evidence>
<dbReference type="InterPro" id="IPR017932">
    <property type="entry name" value="GATase_2_dom"/>
</dbReference>
<dbReference type="PANTHER" id="PTHR43284:SF1">
    <property type="entry name" value="ASPARAGINE SYNTHETASE"/>
    <property type="match status" value="1"/>
</dbReference>
<dbReference type="InterPro" id="IPR051786">
    <property type="entry name" value="ASN_synthetase/amidase"/>
</dbReference>
<dbReference type="Pfam" id="PF00733">
    <property type="entry name" value="Asn_synthase"/>
    <property type="match status" value="1"/>
</dbReference>
<dbReference type="AlphaFoldDB" id="A0A1G2TH91"/>
<dbReference type="InterPro" id="IPR029055">
    <property type="entry name" value="Ntn_hydrolases_N"/>
</dbReference>
<evidence type="ECO:0000256" key="10">
    <source>
        <dbReference type="PIRSR" id="PIRSR001589-3"/>
    </source>
</evidence>
<gene>
    <name evidence="12" type="ORF">A3D49_01665</name>
</gene>
<feature type="binding site" evidence="9">
    <location>
        <position position="287"/>
    </location>
    <ligand>
        <name>ATP</name>
        <dbReference type="ChEBI" id="CHEBI:30616"/>
    </ligand>
</feature>
<feature type="domain" description="Glutamine amidotransferase type-2" evidence="11">
    <location>
        <begin position="2"/>
        <end position="209"/>
    </location>
</feature>
<dbReference type="InterPro" id="IPR006426">
    <property type="entry name" value="Asn_synth_AEB"/>
</dbReference>
<comment type="similarity">
    <text evidence="2">Belongs to the asparagine synthetase family.</text>
</comment>
<feature type="site" description="Important for beta-aspartyl-AMP intermediate formation" evidence="10">
    <location>
        <position position="360"/>
    </location>
</feature>
<evidence type="ECO:0000256" key="6">
    <source>
        <dbReference type="ARBA" id="ARBA00022962"/>
    </source>
</evidence>
<evidence type="ECO:0000313" key="13">
    <source>
        <dbReference type="Proteomes" id="UP000177279"/>
    </source>
</evidence>
<accession>A0A1G2TH91</accession>
<name>A0A1G2TH91_9BACT</name>
<dbReference type="InterPro" id="IPR001962">
    <property type="entry name" value="Asn_synthase"/>
</dbReference>
<dbReference type="GO" id="GO:0005524">
    <property type="term" value="F:ATP binding"/>
    <property type="evidence" value="ECO:0007669"/>
    <property type="project" value="UniProtKB-KW"/>
</dbReference>
<keyword evidence="8" id="KW-0061">Asparagine biosynthesis</keyword>
<keyword evidence="5 9" id="KW-0067">ATP-binding</keyword>
<dbReference type="InterPro" id="IPR014729">
    <property type="entry name" value="Rossmann-like_a/b/a_fold"/>
</dbReference>
<dbReference type="PROSITE" id="PS51278">
    <property type="entry name" value="GATASE_TYPE_2"/>
    <property type="match status" value="1"/>
</dbReference>
<dbReference type="Gene3D" id="3.60.20.10">
    <property type="entry name" value="Glutamine Phosphoribosylpyrophosphate, subunit 1, domain 1"/>
    <property type="match status" value="1"/>
</dbReference>